<dbReference type="PANTHER" id="PTHR43394">
    <property type="entry name" value="ATP-DEPENDENT PERMEASE MDL1, MITOCHONDRIAL"/>
    <property type="match status" value="1"/>
</dbReference>
<keyword evidence="5" id="KW-0547">Nucleotide-binding</keyword>
<evidence type="ECO:0000256" key="8">
    <source>
        <dbReference type="ARBA" id="ARBA00023136"/>
    </source>
</evidence>
<dbReference type="InterPro" id="IPR017871">
    <property type="entry name" value="ABC_transporter-like_CS"/>
</dbReference>
<sequence>MTSEQEKRGPAPVLEEKHERDSEGEAQSSTAGLSEDEKKIIDRQLEAPNEKVGYFALFRYANAKDIAIMSVAFFASIVAGACLPLMTLVYGNFAGSFTSFSVDAIAKEHFQNQINTFTLYFVYLGIGSFISVYVGMIGFSYTGERITQQIRMLYLRAIFRQNIAFFDFLGSGEITTRISSDMVLVQDGIGQKISLFVSGTSMFFSAIIVGFVRSWKLSLIMLSATVALVLMMGVNGKNMKVNQTRAIDEYATAGTLAEEVISSSRNVTAYGTQKRLEARYKVYLKRASNYDFKAKFWLSSMIAGMMFVMNMQYALAFWQGNRFLQSGDLGVAQILTVVMAAMVAGISIGHNLPHVAAFGQAVAAATKVFNTIERSSPIDPETEEGEKPKEFIGNLEFRDIKHIYPSRPDTTVVDDFNLKIEAGKMVALVGASGSGKSTIFGLLERFYLPMSGQVFLDGNDISTLNLKWLRRHIAIVSQEPILFSITIYESIAHGLVGTEYEHAEDSVKMKLIEEAAKTANAYDFIMDLPKQFQTKVGERGNLLSGGQKQRIAIARAVVSDPKILLLDEATAALDTRSEKVVQQALDKASKGRTTIAIAHRLSTIRNADNIVVMAKGKIVEQGTHDELIRAQGVYQSLVQAQELTSHFAPNNRFSEMSMTEKGDGTVVHDSEALDLVRTTTTRPASVHTKEGDKKLTYTTWALMKFSWEMNRGEHMLMFFGFFLSLLAGSNPAIQAIFLGNSINSFFSPGTSTGGHDIRFWCWMFFMLGIAIWTLYFVQGLTLSKASAELIARIREQAFSAILRQDIEFFDGEAVTSGSLATFLSSEANRLAGLSGSTLGTIISAFATVIFAIIVGLCFGWKLALVCSSTIPLVIGCGYFRFHALVRMEKRTKESTDAASFACEAASSIRTVASLSLEAHLLQQYYEKLQAQAKGNIKFMNISSVLYALSQGLSMFIFALVFWYGGQLMLGTEYTVLQFFIVYSAIINGAQSAGAVFSFAPDMGEAREAAILLKSFLNRVPKIDHWSPAGKKVDRLVGKIELQGVRFNYPGRAEHRVLRGVSLTAEPGQFVALVGASGSGKSTVMALLERFYDPTAGAVFVDDVELKDYNLQSYRAQLAIVSQETTLYTGTIKDNILADRDDVSDEAIVQACKDANIYEFITSLPDGFNTLVGAKGALLSGGQRQRIAIARALLRDPKILLLDEATSALDSTSERVVQAALDAAAQGRTTVAIAHRLSTIQHADVIYVFDQGKIVEKGTHEELMGRRGVYWELARLQDMGAPQ</sequence>
<dbReference type="EMBL" id="MU005585">
    <property type="protein sequence ID" value="KAF2683059.1"/>
    <property type="molecule type" value="Genomic_DNA"/>
</dbReference>
<feature type="transmembrane region" description="Helical" evidence="10">
    <location>
        <begin position="193"/>
        <end position="211"/>
    </location>
</feature>
<feature type="transmembrane region" description="Helical" evidence="10">
    <location>
        <begin position="862"/>
        <end position="881"/>
    </location>
</feature>
<evidence type="ECO:0000256" key="2">
    <source>
        <dbReference type="ARBA" id="ARBA00007577"/>
    </source>
</evidence>
<evidence type="ECO:0000256" key="4">
    <source>
        <dbReference type="ARBA" id="ARBA00022692"/>
    </source>
</evidence>
<gene>
    <name evidence="13" type="ORF">K458DRAFT_50105</name>
</gene>
<evidence type="ECO:0000256" key="7">
    <source>
        <dbReference type="ARBA" id="ARBA00022989"/>
    </source>
</evidence>
<feature type="transmembrane region" description="Helical" evidence="10">
    <location>
        <begin position="66"/>
        <end position="90"/>
    </location>
</feature>
<reference evidence="13" key="1">
    <citation type="journal article" date="2020" name="Stud. Mycol.">
        <title>101 Dothideomycetes genomes: a test case for predicting lifestyles and emergence of pathogens.</title>
        <authorList>
            <person name="Haridas S."/>
            <person name="Albert R."/>
            <person name="Binder M."/>
            <person name="Bloem J."/>
            <person name="Labutti K."/>
            <person name="Salamov A."/>
            <person name="Andreopoulos B."/>
            <person name="Baker S."/>
            <person name="Barry K."/>
            <person name="Bills G."/>
            <person name="Bluhm B."/>
            <person name="Cannon C."/>
            <person name="Castanera R."/>
            <person name="Culley D."/>
            <person name="Daum C."/>
            <person name="Ezra D."/>
            <person name="Gonzalez J."/>
            <person name="Henrissat B."/>
            <person name="Kuo A."/>
            <person name="Liang C."/>
            <person name="Lipzen A."/>
            <person name="Lutzoni F."/>
            <person name="Magnuson J."/>
            <person name="Mondo S."/>
            <person name="Nolan M."/>
            <person name="Ohm R."/>
            <person name="Pangilinan J."/>
            <person name="Park H.-J."/>
            <person name="Ramirez L."/>
            <person name="Alfaro M."/>
            <person name="Sun H."/>
            <person name="Tritt A."/>
            <person name="Yoshinaga Y."/>
            <person name="Zwiers L.-H."/>
            <person name="Turgeon B."/>
            <person name="Goodwin S."/>
            <person name="Spatafora J."/>
            <person name="Crous P."/>
            <person name="Grigoriev I."/>
        </authorList>
    </citation>
    <scope>NUCLEOTIDE SEQUENCE</scope>
    <source>
        <strain evidence="13">CBS 122367</strain>
    </source>
</reference>
<feature type="domain" description="ABC transporter" evidence="11">
    <location>
        <begin position="395"/>
        <end position="640"/>
    </location>
</feature>
<evidence type="ECO:0000256" key="1">
    <source>
        <dbReference type="ARBA" id="ARBA00004141"/>
    </source>
</evidence>
<evidence type="ECO:0000259" key="11">
    <source>
        <dbReference type="PROSITE" id="PS50893"/>
    </source>
</evidence>
<keyword evidence="7 10" id="KW-1133">Transmembrane helix</keyword>
<dbReference type="CDD" id="cd03249">
    <property type="entry name" value="ABC_MTABC3_MDL1_MDL2"/>
    <property type="match status" value="2"/>
</dbReference>
<dbReference type="GO" id="GO:0015421">
    <property type="term" value="F:ABC-type oligopeptide transporter activity"/>
    <property type="evidence" value="ECO:0007669"/>
    <property type="project" value="TreeGrafter"/>
</dbReference>
<feature type="transmembrane region" description="Helical" evidence="10">
    <location>
        <begin position="120"/>
        <end position="142"/>
    </location>
</feature>
<dbReference type="OrthoDB" id="6500128at2759"/>
<keyword evidence="4 10" id="KW-0812">Transmembrane</keyword>
<dbReference type="Gene3D" id="1.20.1560.10">
    <property type="entry name" value="ABC transporter type 1, transmembrane domain"/>
    <property type="match status" value="1"/>
</dbReference>
<dbReference type="Pfam" id="PF00664">
    <property type="entry name" value="ABC_membrane"/>
    <property type="match status" value="2"/>
</dbReference>
<dbReference type="GO" id="GO:0016887">
    <property type="term" value="F:ATP hydrolysis activity"/>
    <property type="evidence" value="ECO:0007669"/>
    <property type="project" value="InterPro"/>
</dbReference>
<dbReference type="InterPro" id="IPR003593">
    <property type="entry name" value="AAA+_ATPase"/>
</dbReference>
<dbReference type="GO" id="GO:0005524">
    <property type="term" value="F:ATP binding"/>
    <property type="evidence" value="ECO:0007669"/>
    <property type="project" value="UniProtKB-KW"/>
</dbReference>
<proteinExistence type="inferred from homology"/>
<keyword evidence="3" id="KW-0813">Transport</keyword>
<protein>
    <submittedName>
        <fullName evidence="13">Leptomycin B resistance protein pmd1</fullName>
    </submittedName>
</protein>
<keyword evidence="14" id="KW-1185">Reference proteome</keyword>
<keyword evidence="6" id="KW-0067">ATP-binding</keyword>
<evidence type="ECO:0000256" key="5">
    <source>
        <dbReference type="ARBA" id="ARBA00022741"/>
    </source>
</evidence>
<feature type="transmembrane region" description="Helical" evidence="10">
    <location>
        <begin position="217"/>
        <end position="235"/>
    </location>
</feature>
<dbReference type="Gene3D" id="3.40.50.300">
    <property type="entry name" value="P-loop containing nucleotide triphosphate hydrolases"/>
    <property type="match status" value="2"/>
</dbReference>
<feature type="domain" description="ABC transporter" evidence="11">
    <location>
        <begin position="1039"/>
        <end position="1275"/>
    </location>
</feature>
<dbReference type="InterPro" id="IPR039421">
    <property type="entry name" value="Type_1_exporter"/>
</dbReference>
<feature type="region of interest" description="Disordered" evidence="9">
    <location>
        <begin position="1"/>
        <end position="35"/>
    </location>
</feature>
<comment type="subcellular location">
    <subcellularLocation>
        <location evidence="1">Membrane</location>
        <topology evidence="1">Multi-pass membrane protein</topology>
    </subcellularLocation>
</comment>
<feature type="transmembrane region" description="Helical" evidence="10">
    <location>
        <begin position="943"/>
        <end position="963"/>
    </location>
</feature>
<evidence type="ECO:0000313" key="14">
    <source>
        <dbReference type="Proteomes" id="UP000799291"/>
    </source>
</evidence>
<feature type="transmembrane region" description="Helical" evidence="10">
    <location>
        <begin position="296"/>
        <end position="318"/>
    </location>
</feature>
<dbReference type="InterPro" id="IPR027417">
    <property type="entry name" value="P-loop_NTPase"/>
</dbReference>
<evidence type="ECO:0000256" key="10">
    <source>
        <dbReference type="SAM" id="Phobius"/>
    </source>
</evidence>
<dbReference type="CDD" id="cd18578">
    <property type="entry name" value="ABC_6TM_Pgp_ABCB1_D2_like"/>
    <property type="match status" value="1"/>
</dbReference>
<evidence type="ECO:0000256" key="6">
    <source>
        <dbReference type="ARBA" id="ARBA00022840"/>
    </source>
</evidence>
<dbReference type="InterPro" id="IPR003439">
    <property type="entry name" value="ABC_transporter-like_ATP-bd"/>
</dbReference>
<dbReference type="SMART" id="SM00382">
    <property type="entry name" value="AAA"/>
    <property type="match status" value="2"/>
</dbReference>
<dbReference type="PROSITE" id="PS50893">
    <property type="entry name" value="ABC_TRANSPORTER_2"/>
    <property type="match status" value="2"/>
</dbReference>
<dbReference type="PROSITE" id="PS00211">
    <property type="entry name" value="ABC_TRANSPORTER_1"/>
    <property type="match status" value="2"/>
</dbReference>
<evidence type="ECO:0000256" key="3">
    <source>
        <dbReference type="ARBA" id="ARBA00022448"/>
    </source>
</evidence>
<dbReference type="SUPFAM" id="SSF52540">
    <property type="entry name" value="P-loop containing nucleoside triphosphate hydrolases"/>
    <property type="match status" value="2"/>
</dbReference>
<dbReference type="GO" id="GO:0090374">
    <property type="term" value="P:oligopeptide export from mitochondrion"/>
    <property type="evidence" value="ECO:0007669"/>
    <property type="project" value="TreeGrafter"/>
</dbReference>
<dbReference type="SUPFAM" id="SSF90123">
    <property type="entry name" value="ABC transporter transmembrane region"/>
    <property type="match status" value="2"/>
</dbReference>
<feature type="transmembrane region" description="Helical" evidence="10">
    <location>
        <begin position="757"/>
        <end position="777"/>
    </location>
</feature>
<evidence type="ECO:0000259" key="12">
    <source>
        <dbReference type="PROSITE" id="PS50929"/>
    </source>
</evidence>
<feature type="transmembrane region" description="Helical" evidence="10">
    <location>
        <begin position="330"/>
        <end position="348"/>
    </location>
</feature>
<evidence type="ECO:0000313" key="13">
    <source>
        <dbReference type="EMBL" id="KAF2683059.1"/>
    </source>
</evidence>
<dbReference type="InterPro" id="IPR011527">
    <property type="entry name" value="ABC1_TM_dom"/>
</dbReference>
<feature type="compositionally biased region" description="Basic and acidic residues" evidence="9">
    <location>
        <begin position="1"/>
        <end position="23"/>
    </location>
</feature>
<feature type="transmembrane region" description="Helical" evidence="10">
    <location>
        <begin position="975"/>
        <end position="999"/>
    </location>
</feature>
<dbReference type="FunFam" id="3.40.50.300:FF:000205">
    <property type="entry name" value="ABC transporter B family member 4"/>
    <property type="match status" value="1"/>
</dbReference>
<feature type="transmembrane region" description="Helical" evidence="10">
    <location>
        <begin position="830"/>
        <end position="856"/>
    </location>
</feature>
<dbReference type="Proteomes" id="UP000799291">
    <property type="component" value="Unassembled WGS sequence"/>
</dbReference>
<accession>A0A6G1IYU0</accession>
<dbReference type="GO" id="GO:0005743">
    <property type="term" value="C:mitochondrial inner membrane"/>
    <property type="evidence" value="ECO:0007669"/>
    <property type="project" value="TreeGrafter"/>
</dbReference>
<feature type="transmembrane region" description="Helical" evidence="10">
    <location>
        <begin position="716"/>
        <end position="737"/>
    </location>
</feature>
<evidence type="ECO:0000256" key="9">
    <source>
        <dbReference type="SAM" id="MobiDB-lite"/>
    </source>
</evidence>
<dbReference type="Pfam" id="PF00005">
    <property type="entry name" value="ABC_tran"/>
    <property type="match status" value="2"/>
</dbReference>
<feature type="domain" description="ABC transmembrane type-1" evidence="12">
    <location>
        <begin position="718"/>
        <end position="1004"/>
    </location>
</feature>
<dbReference type="FunFam" id="3.40.50.300:FF:000967">
    <property type="entry name" value="ABC multidrug transporter mdr4"/>
    <property type="match status" value="1"/>
</dbReference>
<dbReference type="CDD" id="cd18577">
    <property type="entry name" value="ABC_6TM_Pgp_ABCB1_D1_like"/>
    <property type="match status" value="1"/>
</dbReference>
<dbReference type="PROSITE" id="PS50929">
    <property type="entry name" value="ABC_TM1F"/>
    <property type="match status" value="2"/>
</dbReference>
<feature type="domain" description="ABC transmembrane type-1" evidence="12">
    <location>
        <begin position="71"/>
        <end position="349"/>
    </location>
</feature>
<keyword evidence="8 10" id="KW-0472">Membrane</keyword>
<dbReference type="PANTHER" id="PTHR43394:SF27">
    <property type="entry name" value="ATP-DEPENDENT TRANSLOCASE ABCB1-LIKE"/>
    <property type="match status" value="1"/>
</dbReference>
<dbReference type="InterPro" id="IPR036640">
    <property type="entry name" value="ABC1_TM_sf"/>
</dbReference>
<organism evidence="13 14">
    <name type="scientific">Lentithecium fluviatile CBS 122367</name>
    <dbReference type="NCBI Taxonomy" id="1168545"/>
    <lineage>
        <taxon>Eukaryota</taxon>
        <taxon>Fungi</taxon>
        <taxon>Dikarya</taxon>
        <taxon>Ascomycota</taxon>
        <taxon>Pezizomycotina</taxon>
        <taxon>Dothideomycetes</taxon>
        <taxon>Pleosporomycetidae</taxon>
        <taxon>Pleosporales</taxon>
        <taxon>Massarineae</taxon>
        <taxon>Lentitheciaceae</taxon>
        <taxon>Lentithecium</taxon>
    </lineage>
</organism>
<name>A0A6G1IYU0_9PLEO</name>
<comment type="similarity">
    <text evidence="2">Belongs to the ABC transporter superfamily. ABCB family. Multidrug resistance exporter (TC 3.A.1.201) subfamily.</text>
</comment>